<proteinExistence type="predicted"/>
<accession>A0A9P4LZD0</accession>
<dbReference type="InterPro" id="IPR052538">
    <property type="entry name" value="Flavonoid_dioxygenase-like"/>
</dbReference>
<dbReference type="OrthoDB" id="5370773at2759"/>
<feature type="signal peptide" evidence="1">
    <location>
        <begin position="1"/>
        <end position="15"/>
    </location>
</feature>
<keyword evidence="3" id="KW-1185">Reference proteome</keyword>
<evidence type="ECO:0000313" key="2">
    <source>
        <dbReference type="EMBL" id="KAF2087991.1"/>
    </source>
</evidence>
<dbReference type="InterPro" id="IPR011051">
    <property type="entry name" value="RmlC_Cupin_sf"/>
</dbReference>
<dbReference type="Gene3D" id="2.60.120.10">
    <property type="entry name" value="Jelly Rolls"/>
    <property type="match status" value="2"/>
</dbReference>
<dbReference type="EMBL" id="ML978718">
    <property type="protein sequence ID" value="KAF2087991.1"/>
    <property type="molecule type" value="Genomic_DNA"/>
</dbReference>
<comment type="caution">
    <text evidence="2">The sequence shown here is derived from an EMBL/GenBank/DDBJ whole genome shotgun (WGS) entry which is preliminary data.</text>
</comment>
<dbReference type="CDD" id="cd02215">
    <property type="entry name" value="cupin_QDO_N_C"/>
    <property type="match status" value="1"/>
</dbReference>
<dbReference type="CDD" id="cd20281">
    <property type="entry name" value="cupin_QDO_C"/>
    <property type="match status" value="1"/>
</dbReference>
<name>A0A9P4LZD0_9PEZI</name>
<evidence type="ECO:0000256" key="1">
    <source>
        <dbReference type="SAM" id="SignalP"/>
    </source>
</evidence>
<organism evidence="2 3">
    <name type="scientific">Saccharata proteae CBS 121410</name>
    <dbReference type="NCBI Taxonomy" id="1314787"/>
    <lineage>
        <taxon>Eukaryota</taxon>
        <taxon>Fungi</taxon>
        <taxon>Dikarya</taxon>
        <taxon>Ascomycota</taxon>
        <taxon>Pezizomycotina</taxon>
        <taxon>Dothideomycetes</taxon>
        <taxon>Dothideomycetes incertae sedis</taxon>
        <taxon>Botryosphaeriales</taxon>
        <taxon>Saccharataceae</taxon>
        <taxon>Saccharata</taxon>
    </lineage>
</organism>
<dbReference type="PANTHER" id="PTHR43346">
    <property type="entry name" value="LIGAND BINDING DOMAIN PROTEIN, PUTATIVE (AFU_ORTHOLOGUE AFUA_6G14370)-RELATED"/>
    <property type="match status" value="1"/>
</dbReference>
<feature type="chain" id="PRO_5040269662" evidence="1">
    <location>
        <begin position="16"/>
        <end position="369"/>
    </location>
</feature>
<dbReference type="PANTHER" id="PTHR43346:SF1">
    <property type="entry name" value="QUERCETIN 2,3-DIOXYGENASE-RELATED"/>
    <property type="match status" value="1"/>
</dbReference>
<keyword evidence="1" id="KW-0732">Signal</keyword>
<evidence type="ECO:0000313" key="3">
    <source>
        <dbReference type="Proteomes" id="UP000799776"/>
    </source>
</evidence>
<gene>
    <name evidence="2" type="ORF">K490DRAFT_40741</name>
</gene>
<protein>
    <submittedName>
        <fullName evidence="2">Quercetin 2,3-dioxygenase</fullName>
    </submittedName>
</protein>
<reference evidence="2" key="1">
    <citation type="journal article" date="2020" name="Stud. Mycol.">
        <title>101 Dothideomycetes genomes: a test case for predicting lifestyles and emergence of pathogens.</title>
        <authorList>
            <person name="Haridas S."/>
            <person name="Albert R."/>
            <person name="Binder M."/>
            <person name="Bloem J."/>
            <person name="Labutti K."/>
            <person name="Salamov A."/>
            <person name="Andreopoulos B."/>
            <person name="Baker S."/>
            <person name="Barry K."/>
            <person name="Bills G."/>
            <person name="Bluhm B."/>
            <person name="Cannon C."/>
            <person name="Castanera R."/>
            <person name="Culley D."/>
            <person name="Daum C."/>
            <person name="Ezra D."/>
            <person name="Gonzalez J."/>
            <person name="Henrissat B."/>
            <person name="Kuo A."/>
            <person name="Liang C."/>
            <person name="Lipzen A."/>
            <person name="Lutzoni F."/>
            <person name="Magnuson J."/>
            <person name="Mondo S."/>
            <person name="Nolan M."/>
            <person name="Ohm R."/>
            <person name="Pangilinan J."/>
            <person name="Park H.-J."/>
            <person name="Ramirez L."/>
            <person name="Alfaro M."/>
            <person name="Sun H."/>
            <person name="Tritt A."/>
            <person name="Yoshinaga Y."/>
            <person name="Zwiers L.-H."/>
            <person name="Turgeon B."/>
            <person name="Goodwin S."/>
            <person name="Spatafora J."/>
            <person name="Crous P."/>
            <person name="Grigoriev I."/>
        </authorList>
    </citation>
    <scope>NUCLEOTIDE SEQUENCE</scope>
    <source>
        <strain evidence="2">CBS 121410</strain>
    </source>
</reference>
<sequence length="369" mass="39214">MKLLSSATALPAVAAASAWSGSLYVDEAPQSLRPYVLPKLAGQAVSVGSQVYRFAVTGNSSDGAFTLMNTASPDSTSLGVLPHIHKAHYENFYCSKGSFQVWAKKNGTEQGRVMTQGDYAAVPHNTIHTFQVTDPDSVITGVIQPGGFEELFVFLGESYSSSTGSPFVPSSSNNSAGAGSSSSLISALESFDVYSELEYSPRRDLVNGTAPATDTWHNGPNALGVDGYTPNFIAKNRGPKYLNTENAYKIVTPLVTGKQSGDNFTMGTITMSPLLNNMTAPIGNLSQHIAFQMEEGALDVTIGMESAKLIQGDVVFIPAGTPFKYSTVVPFTKFLYVSAGADGLDHELLSKSIPWGYTSYPTYAGFKAS</sequence>
<dbReference type="AlphaFoldDB" id="A0A9P4LZD0"/>
<dbReference type="InterPro" id="IPR014710">
    <property type="entry name" value="RmlC-like_jellyroll"/>
</dbReference>
<dbReference type="SUPFAM" id="SSF51182">
    <property type="entry name" value="RmlC-like cupins"/>
    <property type="match status" value="2"/>
</dbReference>
<dbReference type="Proteomes" id="UP000799776">
    <property type="component" value="Unassembled WGS sequence"/>
</dbReference>